<evidence type="ECO:0000313" key="3">
    <source>
        <dbReference type="EMBL" id="KAF2437186.1"/>
    </source>
</evidence>
<comment type="caution">
    <text evidence="3">The sequence shown here is derived from an EMBL/GenBank/DDBJ whole genome shotgun (WGS) entry which is preliminary data.</text>
</comment>
<keyword evidence="2" id="KW-0812">Transmembrane</keyword>
<feature type="region of interest" description="Disordered" evidence="1">
    <location>
        <begin position="392"/>
        <end position="420"/>
    </location>
</feature>
<accession>A0A9P4P637</accession>
<keyword evidence="4" id="KW-1185">Reference proteome</keyword>
<feature type="compositionally biased region" description="Basic and acidic residues" evidence="1">
    <location>
        <begin position="358"/>
        <end position="370"/>
    </location>
</feature>
<sequence>MADFRAVEFGGGAKKLARISTDLARKEVQMNSATKSIHHSQSTSSTSIPTSKTLQTQTMEKATAQPTKCVPNVAFGKSCPRVPIRHDPILSTPLESSFITRTKYCPLFGLVPQDLQHKSTMIKVFSSSTTAIASLSVETTPTILVTSQETPKDELPDLPPVPMVAVWILLVLICLGFLFAMKIFFEVFPKYSPGRWVKMYVYRFTRRLRKNEDDPIQLEEYSDDRNRELNNLSSGASLFELPLPYHPPSEPATPIAPTWTAAASSGYAPPTNTPTQLTFDNHTTKSMPGTPYSSMFPPLSRSTTSLRHRNPITPLHLHPTPTPRDRHIDPESLTATPMPSPLTPSFARYMNNVIGSDPTDRPSTAEKRYSPESSRGGFLSRSVDNIAERVSRYTADGGGEEGLLLPISMGEREEADRLEL</sequence>
<proteinExistence type="predicted"/>
<feature type="compositionally biased region" description="Low complexity" evidence="1">
    <location>
        <begin position="39"/>
        <end position="53"/>
    </location>
</feature>
<gene>
    <name evidence="3" type="ORF">EJ08DRAFT_691487</name>
</gene>
<feature type="region of interest" description="Disordered" evidence="1">
    <location>
        <begin position="30"/>
        <end position="63"/>
    </location>
</feature>
<reference evidence="3" key="1">
    <citation type="journal article" date="2020" name="Stud. Mycol.">
        <title>101 Dothideomycetes genomes: a test case for predicting lifestyles and emergence of pathogens.</title>
        <authorList>
            <person name="Haridas S."/>
            <person name="Albert R."/>
            <person name="Binder M."/>
            <person name="Bloem J."/>
            <person name="Labutti K."/>
            <person name="Salamov A."/>
            <person name="Andreopoulos B."/>
            <person name="Baker S."/>
            <person name="Barry K."/>
            <person name="Bills G."/>
            <person name="Bluhm B."/>
            <person name="Cannon C."/>
            <person name="Castanera R."/>
            <person name="Culley D."/>
            <person name="Daum C."/>
            <person name="Ezra D."/>
            <person name="Gonzalez J."/>
            <person name="Henrissat B."/>
            <person name="Kuo A."/>
            <person name="Liang C."/>
            <person name="Lipzen A."/>
            <person name="Lutzoni F."/>
            <person name="Magnuson J."/>
            <person name="Mondo S."/>
            <person name="Nolan M."/>
            <person name="Ohm R."/>
            <person name="Pangilinan J."/>
            <person name="Park H.-J."/>
            <person name="Ramirez L."/>
            <person name="Alfaro M."/>
            <person name="Sun H."/>
            <person name="Tritt A."/>
            <person name="Yoshinaga Y."/>
            <person name="Zwiers L.-H."/>
            <person name="Turgeon B."/>
            <person name="Goodwin S."/>
            <person name="Spatafora J."/>
            <person name="Crous P."/>
            <person name="Grigoriev I."/>
        </authorList>
    </citation>
    <scope>NUCLEOTIDE SEQUENCE</scope>
    <source>
        <strain evidence="3">CBS 130266</strain>
    </source>
</reference>
<keyword evidence="2" id="KW-1133">Transmembrane helix</keyword>
<feature type="compositionally biased region" description="Basic and acidic residues" evidence="1">
    <location>
        <begin position="410"/>
        <end position="420"/>
    </location>
</feature>
<feature type="compositionally biased region" description="Polar residues" evidence="1">
    <location>
        <begin position="54"/>
        <end position="63"/>
    </location>
</feature>
<dbReference type="EMBL" id="MU007009">
    <property type="protein sequence ID" value="KAF2437186.1"/>
    <property type="molecule type" value="Genomic_DNA"/>
</dbReference>
<organism evidence="3 4">
    <name type="scientific">Tothia fuscella</name>
    <dbReference type="NCBI Taxonomy" id="1048955"/>
    <lineage>
        <taxon>Eukaryota</taxon>
        <taxon>Fungi</taxon>
        <taxon>Dikarya</taxon>
        <taxon>Ascomycota</taxon>
        <taxon>Pezizomycotina</taxon>
        <taxon>Dothideomycetes</taxon>
        <taxon>Pleosporomycetidae</taxon>
        <taxon>Venturiales</taxon>
        <taxon>Cylindrosympodiaceae</taxon>
        <taxon>Tothia</taxon>
    </lineage>
</organism>
<dbReference type="Proteomes" id="UP000800235">
    <property type="component" value="Unassembled WGS sequence"/>
</dbReference>
<evidence type="ECO:0000256" key="2">
    <source>
        <dbReference type="SAM" id="Phobius"/>
    </source>
</evidence>
<dbReference type="AlphaFoldDB" id="A0A9P4P637"/>
<keyword evidence="2" id="KW-0472">Membrane</keyword>
<protein>
    <submittedName>
        <fullName evidence="3">Uncharacterized protein</fullName>
    </submittedName>
</protein>
<feature type="transmembrane region" description="Helical" evidence="2">
    <location>
        <begin position="164"/>
        <end position="185"/>
    </location>
</feature>
<evidence type="ECO:0000313" key="4">
    <source>
        <dbReference type="Proteomes" id="UP000800235"/>
    </source>
</evidence>
<evidence type="ECO:0000256" key="1">
    <source>
        <dbReference type="SAM" id="MobiDB-lite"/>
    </source>
</evidence>
<feature type="region of interest" description="Disordered" evidence="1">
    <location>
        <begin position="288"/>
        <end position="325"/>
    </location>
</feature>
<name>A0A9P4P637_9PEZI</name>
<feature type="region of interest" description="Disordered" evidence="1">
    <location>
        <begin position="351"/>
        <end position="380"/>
    </location>
</feature>